<name>A0AC61S3J0_9BACT</name>
<dbReference type="Proteomes" id="UP000305401">
    <property type="component" value="Unassembled WGS sequence"/>
</dbReference>
<proteinExistence type="predicted"/>
<comment type="caution">
    <text evidence="1">The sequence shown here is derived from an EMBL/GenBank/DDBJ whole genome shotgun (WGS) entry which is preliminary data.</text>
</comment>
<keyword evidence="2" id="KW-1185">Reference proteome</keyword>
<organism evidence="1 2">
    <name type="scientific">Muribaculum caecicola</name>
    <dbReference type="NCBI Taxonomy" id="3038144"/>
    <lineage>
        <taxon>Bacteria</taxon>
        <taxon>Pseudomonadati</taxon>
        <taxon>Bacteroidota</taxon>
        <taxon>Bacteroidia</taxon>
        <taxon>Bacteroidales</taxon>
        <taxon>Muribaculaceae</taxon>
        <taxon>Muribaculum</taxon>
    </lineage>
</organism>
<protein>
    <submittedName>
        <fullName evidence="1">Uncharacterized protein</fullName>
    </submittedName>
</protein>
<gene>
    <name evidence="1" type="ORF">E5990_10765</name>
</gene>
<reference evidence="1" key="1">
    <citation type="submission" date="2019-04" db="EMBL/GenBank/DDBJ databases">
        <title>Microbes associate with the intestines of laboratory mice.</title>
        <authorList>
            <person name="Navarre W."/>
            <person name="Wong E."/>
            <person name="Huang K.C."/>
            <person name="Tropini C."/>
            <person name="Ng K."/>
            <person name="Yu B."/>
        </authorList>
    </citation>
    <scope>NUCLEOTIDE SEQUENCE</scope>
    <source>
        <strain evidence="1">NM86_A22</strain>
    </source>
</reference>
<evidence type="ECO:0000313" key="2">
    <source>
        <dbReference type="Proteomes" id="UP000305401"/>
    </source>
</evidence>
<evidence type="ECO:0000313" key="1">
    <source>
        <dbReference type="EMBL" id="THG42644.1"/>
    </source>
</evidence>
<sequence>MNKLQTTLTQLLILICVLALSGCRDDSARIEEKLIPKITIKNNLQSDVVVVLAPSGVSDEYLDRDNFYTATHIENGTTERCKFYVSYEGYYFSASKVLDVVIVDRHIWAEYSLSEIINSPSLHLTKESLDDGALLLSNCVGRVNERNGEIKIIWGY</sequence>
<dbReference type="EMBL" id="SSTG01000215">
    <property type="protein sequence ID" value="THG42644.1"/>
    <property type="molecule type" value="Genomic_DNA"/>
</dbReference>
<accession>A0AC61S3J0</accession>